<dbReference type="Pfam" id="PF00866">
    <property type="entry name" value="Ring_hydroxyl_B"/>
    <property type="match status" value="1"/>
</dbReference>
<dbReference type="InterPro" id="IPR032710">
    <property type="entry name" value="NTF2-like_dom_sf"/>
</dbReference>
<comment type="similarity">
    <text evidence="1">Belongs to the bacterial ring-hydroxylating dioxygenase beta subunit family.</text>
</comment>
<accession>A0ABS8C9F8</accession>
<name>A0ABS8C9F8_9BURK</name>
<protein>
    <submittedName>
        <fullName evidence="3">Aromatic-ring-hydroxylating dioxygenase subunit beta</fullName>
    </submittedName>
</protein>
<evidence type="ECO:0000313" key="4">
    <source>
        <dbReference type="Proteomes" id="UP000776983"/>
    </source>
</evidence>
<keyword evidence="3" id="KW-0223">Dioxygenase</keyword>
<keyword evidence="4" id="KW-1185">Reference proteome</keyword>
<organism evidence="3 4">
    <name type="scientific">Mesopusillimonas faecipullorum</name>
    <dbReference type="NCBI Taxonomy" id="2755040"/>
    <lineage>
        <taxon>Bacteria</taxon>
        <taxon>Pseudomonadati</taxon>
        <taxon>Pseudomonadota</taxon>
        <taxon>Betaproteobacteria</taxon>
        <taxon>Burkholderiales</taxon>
        <taxon>Alcaligenaceae</taxon>
        <taxon>Mesopusillimonas</taxon>
    </lineage>
</organism>
<proteinExistence type="inferred from homology"/>
<dbReference type="EMBL" id="JACDXW010000001">
    <property type="protein sequence ID" value="MCB5362477.1"/>
    <property type="molecule type" value="Genomic_DNA"/>
</dbReference>
<dbReference type="PANTHER" id="PTHR41534:SF1">
    <property type="entry name" value="BLR3401 PROTEIN"/>
    <property type="match status" value="1"/>
</dbReference>
<comment type="caution">
    <text evidence="3">The sequence shown here is derived from an EMBL/GenBank/DDBJ whole genome shotgun (WGS) entry which is preliminary data.</text>
</comment>
<keyword evidence="2" id="KW-0560">Oxidoreductase</keyword>
<evidence type="ECO:0000313" key="3">
    <source>
        <dbReference type="EMBL" id="MCB5362477.1"/>
    </source>
</evidence>
<dbReference type="InterPro" id="IPR000391">
    <property type="entry name" value="Rng_hydr_dOase-bsu"/>
</dbReference>
<evidence type="ECO:0000256" key="1">
    <source>
        <dbReference type="ARBA" id="ARBA00009570"/>
    </source>
</evidence>
<dbReference type="PANTHER" id="PTHR41534">
    <property type="entry name" value="BLR3401 PROTEIN"/>
    <property type="match status" value="1"/>
</dbReference>
<dbReference type="CDD" id="cd00667">
    <property type="entry name" value="ring_hydroxylating_dioxygenases_beta"/>
    <property type="match status" value="1"/>
</dbReference>
<dbReference type="Gene3D" id="3.10.450.50">
    <property type="match status" value="1"/>
</dbReference>
<evidence type="ECO:0000256" key="2">
    <source>
        <dbReference type="ARBA" id="ARBA00023002"/>
    </source>
</evidence>
<reference evidence="3 4" key="1">
    <citation type="submission" date="2020-07" db="EMBL/GenBank/DDBJ databases">
        <title>Pusillimonas sp. nov., isolated from poultry manure in Taiwan.</title>
        <authorList>
            <person name="Lin S.-Y."/>
            <person name="Tang Y.-S."/>
            <person name="Young C.-C."/>
        </authorList>
    </citation>
    <scope>NUCLEOTIDE SEQUENCE [LARGE SCALE GENOMIC DNA]</scope>
    <source>
        <strain evidence="3 4">CC-YST705</strain>
    </source>
</reference>
<dbReference type="RefSeq" id="WP_226952708.1">
    <property type="nucleotide sequence ID" value="NZ_JACDXW010000001.1"/>
</dbReference>
<dbReference type="Proteomes" id="UP000776983">
    <property type="component" value="Unassembled WGS sequence"/>
</dbReference>
<dbReference type="GO" id="GO:0051213">
    <property type="term" value="F:dioxygenase activity"/>
    <property type="evidence" value="ECO:0007669"/>
    <property type="project" value="UniProtKB-KW"/>
</dbReference>
<sequence>MTQENLQQALVDFVYHENLLLDEQRYPEWYELFAEDGVYWVPLHEQQTEKELHASIALEDRMLLKLRIDRMQHAHAHSLHPRVRGLHVVQQPRVLPDMANGLAAVSCQLMYIERQADKQVLLGASVRYGLRRVEGALRIVEKRIVLLGCDSYLPAIQLFI</sequence>
<gene>
    <name evidence="3" type="ORF">H0484_01735</name>
</gene>
<dbReference type="SUPFAM" id="SSF54427">
    <property type="entry name" value="NTF2-like"/>
    <property type="match status" value="1"/>
</dbReference>